<proteinExistence type="predicted"/>
<comment type="caution">
    <text evidence="2">The sequence shown here is derived from an EMBL/GenBank/DDBJ whole genome shotgun (WGS) entry which is preliminary data.</text>
</comment>
<dbReference type="Pfam" id="PF09848">
    <property type="entry name" value="SLFN-g3_helicase"/>
    <property type="match status" value="1"/>
</dbReference>
<dbReference type="InterPro" id="IPR018647">
    <property type="entry name" value="SLFN_3-like_DNA/RNA_helicase"/>
</dbReference>
<dbReference type="RefSeq" id="WP_125433067.1">
    <property type="nucleotide sequence ID" value="NZ_RWIS01000014.1"/>
</dbReference>
<dbReference type="AlphaFoldDB" id="A0A428IZJ8"/>
<sequence length="587" mass="66862">MALIPAQPQFGSDTPKGERDLYYMAAASPYFQGDGCFLFHSLSLSEVGRQVRGETDFVYLDDEFLLFLEVKGGVVYFRADTREWGVMGGTKLQDPFKQVTGNLFFIRDRVLPERVGRNVVNSLIIGYGVMFPESGLPRGFSAYETGSISYDTRLIYTAEDRDVPDSFASYIRRLKAYWRNHSKYRQHEGRLSREDKLRIKDFFARDLMFRPPLAGLIRQDAAETLLYTREQKWVIMASQAVGNRAGVMISGSAGTGKTVLALWLAAECVAKGEKTLLLCYNKNLAAWLRQTVKREHPELSRLLTVRNIHALYAEFVRPSGKGSQYFNEEYPKQFSLEYPTLNQVPYDRIIIDEAQDIFRESHFRNIDLLLKGGLDSNNWYIFLDRENQDIFRGFDSGFYADFITLYNPVVLELRKNCRNTPRVIRSTGLYTGIQCQEAAKTGDGLIEEHFYASETDLINQLIRRVQALVADHVDPADVIVLVPSRDLADRLPLRSPALFVSLNDTNVTHPDPKRVRVTTPGAYKGLESAIVILAGIDSFPEDDVYRKTELYLAATRATYGFVTFFHADLKETVAARKKQHFMDNPVL</sequence>
<evidence type="ECO:0000259" key="1">
    <source>
        <dbReference type="Pfam" id="PF09848"/>
    </source>
</evidence>
<dbReference type="Proteomes" id="UP000280066">
    <property type="component" value="Unassembled WGS sequence"/>
</dbReference>
<dbReference type="InterPro" id="IPR027417">
    <property type="entry name" value="P-loop_NTPase"/>
</dbReference>
<protein>
    <submittedName>
        <fullName evidence="2">DUF2075 domain-containing protein</fullName>
    </submittedName>
</protein>
<evidence type="ECO:0000313" key="2">
    <source>
        <dbReference type="EMBL" id="RSK24924.1"/>
    </source>
</evidence>
<reference evidence="2 3" key="1">
    <citation type="submission" date="2018-12" db="EMBL/GenBank/DDBJ databases">
        <authorList>
            <person name="Feng G."/>
            <person name="Zhu H."/>
        </authorList>
    </citation>
    <scope>NUCLEOTIDE SEQUENCE [LARGE SCALE GENOMIC DNA]</scope>
    <source>
        <strain evidence="2 3">9PBR-2</strain>
    </source>
</reference>
<dbReference type="SUPFAM" id="SSF52540">
    <property type="entry name" value="P-loop containing nucleoside triphosphate hydrolases"/>
    <property type="match status" value="1"/>
</dbReference>
<dbReference type="Gene3D" id="3.40.50.300">
    <property type="entry name" value="P-loop containing nucleotide triphosphate hydrolases"/>
    <property type="match status" value="2"/>
</dbReference>
<evidence type="ECO:0000313" key="3">
    <source>
        <dbReference type="Proteomes" id="UP000280066"/>
    </source>
</evidence>
<feature type="domain" description="Schlafen group 3-like DNA/RNA helicase" evidence="1">
    <location>
        <begin position="247"/>
        <end position="363"/>
    </location>
</feature>
<accession>A0A428IZJ8</accession>
<organism evidence="2 3">
    <name type="scientific">Hymenobacter metallilatus</name>
    <dbReference type="NCBI Taxonomy" id="2493666"/>
    <lineage>
        <taxon>Bacteria</taxon>
        <taxon>Pseudomonadati</taxon>
        <taxon>Bacteroidota</taxon>
        <taxon>Cytophagia</taxon>
        <taxon>Cytophagales</taxon>
        <taxon>Hymenobacteraceae</taxon>
        <taxon>Hymenobacter</taxon>
    </lineage>
</organism>
<keyword evidence="3" id="KW-1185">Reference proteome</keyword>
<dbReference type="EMBL" id="RWIS01000014">
    <property type="protein sequence ID" value="RSK24924.1"/>
    <property type="molecule type" value="Genomic_DNA"/>
</dbReference>
<name>A0A428IZJ8_9BACT</name>
<gene>
    <name evidence="2" type="ORF">EI290_18020</name>
</gene>
<dbReference type="OrthoDB" id="9787585at2"/>